<dbReference type="InterPro" id="IPR051263">
    <property type="entry name" value="C-type_cytochrome_biogenesis"/>
</dbReference>
<evidence type="ECO:0000313" key="10">
    <source>
        <dbReference type="Proteomes" id="UP000009881"/>
    </source>
</evidence>
<feature type="domain" description="CcmH/CycL/Ccl2/NrfF N-terminal" evidence="8">
    <location>
        <begin position="17"/>
        <end position="161"/>
    </location>
</feature>
<evidence type="ECO:0000256" key="1">
    <source>
        <dbReference type="ARBA" id="ARBA00010342"/>
    </source>
</evidence>
<dbReference type="InterPro" id="IPR005616">
    <property type="entry name" value="CcmH/CycL/Ccl2/NrfF_N"/>
</dbReference>
<evidence type="ECO:0000256" key="6">
    <source>
        <dbReference type="ARBA" id="ARBA00023004"/>
    </source>
</evidence>
<evidence type="ECO:0000256" key="4">
    <source>
        <dbReference type="ARBA" id="ARBA00022729"/>
    </source>
</evidence>
<keyword evidence="7" id="KW-1133">Transmembrane helix</keyword>
<evidence type="ECO:0000256" key="5">
    <source>
        <dbReference type="ARBA" id="ARBA00022748"/>
    </source>
</evidence>
<dbReference type="PANTHER" id="PTHR47870">
    <property type="entry name" value="CYTOCHROME C-TYPE BIOGENESIS PROTEIN CCMH"/>
    <property type="match status" value="1"/>
</dbReference>
<accession>K9H3T7</accession>
<dbReference type="GO" id="GO:0016829">
    <property type="term" value="F:lyase activity"/>
    <property type="evidence" value="ECO:0007669"/>
    <property type="project" value="UniProtKB-KW"/>
</dbReference>
<dbReference type="InterPro" id="IPR038297">
    <property type="entry name" value="CcmH/CycL/NrfF/Ccl2_sf"/>
</dbReference>
<dbReference type="EMBL" id="ANHY01000004">
    <property type="protein sequence ID" value="EKV32217.1"/>
    <property type="molecule type" value="Genomic_DNA"/>
</dbReference>
<evidence type="ECO:0000313" key="9">
    <source>
        <dbReference type="EMBL" id="EKV32217.1"/>
    </source>
</evidence>
<dbReference type="AlphaFoldDB" id="K9H3T7"/>
<keyword evidence="3 7" id="KW-0479">Metal-binding</keyword>
<reference evidence="9 10" key="1">
    <citation type="journal article" date="2013" name="Genome Announc.">
        <title>Draft Genome Sequence of an Alphaproteobacterium, Caenispirillum salinarum AK4(T), Isolated from a Solar Saltern.</title>
        <authorList>
            <person name="Khatri I."/>
            <person name="Singh A."/>
            <person name="Korpole S."/>
            <person name="Pinnaka A.K."/>
            <person name="Subramanian S."/>
        </authorList>
    </citation>
    <scope>NUCLEOTIDE SEQUENCE [LARGE SCALE GENOMIC DNA]</scope>
    <source>
        <strain evidence="9 10">AK4</strain>
    </source>
</reference>
<dbReference type="Proteomes" id="UP000009881">
    <property type="component" value="Unassembled WGS sequence"/>
</dbReference>
<name>K9H3T7_9PROT</name>
<evidence type="ECO:0000256" key="3">
    <source>
        <dbReference type="ARBA" id="ARBA00022723"/>
    </source>
</evidence>
<dbReference type="Gene3D" id="1.10.8.640">
    <property type="entry name" value="Cytochrome C biogenesis protein"/>
    <property type="match status" value="1"/>
</dbReference>
<comment type="similarity">
    <text evidence="1 7">Belongs to the CcmH/CycL/Ccl2/NrfF family.</text>
</comment>
<feature type="signal peptide" evidence="7">
    <location>
        <begin position="1"/>
        <end position="27"/>
    </location>
</feature>
<dbReference type="GO" id="GO:0046872">
    <property type="term" value="F:metal ion binding"/>
    <property type="evidence" value="ECO:0007669"/>
    <property type="project" value="UniProtKB-KW"/>
</dbReference>
<keyword evidence="2 7" id="KW-0349">Heme</keyword>
<evidence type="ECO:0000256" key="2">
    <source>
        <dbReference type="ARBA" id="ARBA00022617"/>
    </source>
</evidence>
<dbReference type="STRING" id="1238182.C882_3281"/>
<dbReference type="RefSeq" id="WP_009539478.1">
    <property type="nucleotide sequence ID" value="NZ_ANHY01000004.1"/>
</dbReference>
<keyword evidence="6 7" id="KW-0408">Iron</keyword>
<proteinExistence type="inferred from homology"/>
<protein>
    <recommendedName>
        <fullName evidence="7">Cytochrome c-type biogenesis protein</fullName>
    </recommendedName>
</protein>
<gene>
    <name evidence="9" type="ORF">C882_3281</name>
</gene>
<comment type="caution">
    <text evidence="9">The sequence shown here is derived from an EMBL/GenBank/DDBJ whole genome shotgun (WGS) entry which is preliminary data.</text>
</comment>
<evidence type="ECO:0000256" key="7">
    <source>
        <dbReference type="RuleBase" id="RU364112"/>
    </source>
</evidence>
<feature type="transmembrane region" description="Helical" evidence="7">
    <location>
        <begin position="111"/>
        <end position="132"/>
    </location>
</feature>
<evidence type="ECO:0000259" key="8">
    <source>
        <dbReference type="Pfam" id="PF03918"/>
    </source>
</evidence>
<feature type="chain" id="PRO_5011023606" description="Cytochrome c-type biogenesis protein" evidence="7">
    <location>
        <begin position="28"/>
        <end position="171"/>
    </location>
</feature>
<dbReference type="Pfam" id="PF03918">
    <property type="entry name" value="CcmH"/>
    <property type="match status" value="1"/>
</dbReference>
<dbReference type="PATRIC" id="fig|1238182.3.peg.1029"/>
<keyword evidence="4 7" id="KW-0732">Signal</keyword>
<sequence>MSMNRLRTLAAAAALSVTVAVALPAGAVLPDEMLDDPKLEERAREVSRNLRCVVCQNESIDASNAELARDMRLIVRDRIAAGDTNEEVLQFMVDRYGDYVLLEPPFKASTYALWFGPAIFLLLAAGAGYAYYRSRTGGVPAETVRPAGLSAEERARLDALLRDDTDTSSKS</sequence>
<dbReference type="CDD" id="cd16378">
    <property type="entry name" value="CcmH_N"/>
    <property type="match status" value="1"/>
</dbReference>
<keyword evidence="7" id="KW-0812">Transmembrane</keyword>
<dbReference type="GO" id="GO:0005886">
    <property type="term" value="C:plasma membrane"/>
    <property type="evidence" value="ECO:0007669"/>
    <property type="project" value="TreeGrafter"/>
</dbReference>
<dbReference type="eggNOG" id="COG3088">
    <property type="taxonomic scope" value="Bacteria"/>
</dbReference>
<keyword evidence="7" id="KW-0472">Membrane</keyword>
<keyword evidence="5" id="KW-0201">Cytochrome c-type biogenesis</keyword>
<organism evidence="9 10">
    <name type="scientific">Caenispirillum salinarum AK4</name>
    <dbReference type="NCBI Taxonomy" id="1238182"/>
    <lineage>
        <taxon>Bacteria</taxon>
        <taxon>Pseudomonadati</taxon>
        <taxon>Pseudomonadota</taxon>
        <taxon>Alphaproteobacteria</taxon>
        <taxon>Rhodospirillales</taxon>
        <taxon>Novispirillaceae</taxon>
        <taxon>Caenispirillum</taxon>
    </lineage>
</organism>
<keyword evidence="9" id="KW-0456">Lyase</keyword>
<dbReference type="PANTHER" id="PTHR47870:SF1">
    <property type="entry name" value="CYTOCHROME C-TYPE BIOGENESIS PROTEIN CCMH"/>
    <property type="match status" value="1"/>
</dbReference>
<keyword evidence="10" id="KW-1185">Reference proteome</keyword>
<comment type="function">
    <text evidence="7">Possible subunit of a heme lyase.</text>
</comment>
<dbReference type="GO" id="GO:0017004">
    <property type="term" value="P:cytochrome complex assembly"/>
    <property type="evidence" value="ECO:0007669"/>
    <property type="project" value="UniProtKB-KW"/>
</dbReference>